<feature type="transmembrane region" description="Helical" evidence="6">
    <location>
        <begin position="35"/>
        <end position="56"/>
    </location>
</feature>
<keyword evidence="5 6" id="KW-0472">Membrane</keyword>
<dbReference type="InterPro" id="IPR001851">
    <property type="entry name" value="ABC_transp_permease"/>
</dbReference>
<evidence type="ECO:0000256" key="1">
    <source>
        <dbReference type="ARBA" id="ARBA00004651"/>
    </source>
</evidence>
<feature type="transmembrane region" description="Helical" evidence="6">
    <location>
        <begin position="62"/>
        <end position="84"/>
    </location>
</feature>
<keyword evidence="2" id="KW-1003">Cell membrane</keyword>
<proteinExistence type="predicted"/>
<comment type="subcellular location">
    <subcellularLocation>
        <location evidence="1">Cell membrane</location>
        <topology evidence="1">Multi-pass membrane protein</topology>
    </subcellularLocation>
</comment>
<name>A0ABS4K374_9CLOT</name>
<dbReference type="RefSeq" id="WP_021281484.1">
    <property type="nucleotide sequence ID" value="NZ_JAGGLL010000014.1"/>
</dbReference>
<feature type="transmembrane region" description="Helical" evidence="6">
    <location>
        <begin position="147"/>
        <end position="166"/>
    </location>
</feature>
<feature type="transmembrane region" description="Helical" evidence="6">
    <location>
        <begin position="91"/>
        <end position="113"/>
    </location>
</feature>
<keyword evidence="3 6" id="KW-0812">Transmembrane</keyword>
<evidence type="ECO:0000256" key="3">
    <source>
        <dbReference type="ARBA" id="ARBA00022692"/>
    </source>
</evidence>
<reference evidence="7 8" key="1">
    <citation type="submission" date="2021-03" db="EMBL/GenBank/DDBJ databases">
        <title>Genomic Encyclopedia of Type Strains, Phase IV (KMG-IV): sequencing the most valuable type-strain genomes for metagenomic binning, comparative biology and taxonomic classification.</title>
        <authorList>
            <person name="Goeker M."/>
        </authorList>
    </citation>
    <scope>NUCLEOTIDE SEQUENCE [LARGE SCALE GENOMIC DNA]</scope>
    <source>
        <strain evidence="7 8">DSM 28650</strain>
    </source>
</reference>
<comment type="caution">
    <text evidence="7">The sequence shown here is derived from an EMBL/GenBank/DDBJ whole genome shotgun (WGS) entry which is preliminary data.</text>
</comment>
<dbReference type="EMBL" id="JAGGLL010000014">
    <property type="protein sequence ID" value="MBP2022237.1"/>
    <property type="molecule type" value="Genomic_DNA"/>
</dbReference>
<dbReference type="PANTHER" id="PTHR43370:SF1">
    <property type="entry name" value="GUANOSINE ABC TRANSPORTER PERMEASE PROTEIN NUPQ"/>
    <property type="match status" value="1"/>
</dbReference>
<evidence type="ECO:0000313" key="8">
    <source>
        <dbReference type="Proteomes" id="UP001519308"/>
    </source>
</evidence>
<evidence type="ECO:0000256" key="2">
    <source>
        <dbReference type="ARBA" id="ARBA00022475"/>
    </source>
</evidence>
<feature type="transmembrane region" description="Helical" evidence="6">
    <location>
        <begin position="6"/>
        <end position="28"/>
    </location>
</feature>
<evidence type="ECO:0000256" key="5">
    <source>
        <dbReference type="ARBA" id="ARBA00023136"/>
    </source>
</evidence>
<dbReference type="Proteomes" id="UP001519308">
    <property type="component" value="Unassembled WGS sequence"/>
</dbReference>
<evidence type="ECO:0000313" key="7">
    <source>
        <dbReference type="EMBL" id="MBP2022237.1"/>
    </source>
</evidence>
<dbReference type="PANTHER" id="PTHR43370">
    <property type="entry name" value="SUGAR ABC TRANSPORTER INTEGRAL MEMBRANE PROTEIN-RELATED"/>
    <property type="match status" value="1"/>
</dbReference>
<feature type="transmembrane region" description="Helical" evidence="6">
    <location>
        <begin position="196"/>
        <end position="218"/>
    </location>
</feature>
<organism evidence="7 8">
    <name type="scientific">Clostridium punense</name>
    <dbReference type="NCBI Taxonomy" id="1054297"/>
    <lineage>
        <taxon>Bacteria</taxon>
        <taxon>Bacillati</taxon>
        <taxon>Bacillota</taxon>
        <taxon>Clostridia</taxon>
        <taxon>Eubacteriales</taxon>
        <taxon>Clostridiaceae</taxon>
        <taxon>Clostridium</taxon>
    </lineage>
</organism>
<gene>
    <name evidence="7" type="ORF">J2Z44_002038</name>
</gene>
<evidence type="ECO:0000256" key="4">
    <source>
        <dbReference type="ARBA" id="ARBA00022989"/>
    </source>
</evidence>
<accession>A0ABS4K374</accession>
<feature type="transmembrane region" description="Helical" evidence="6">
    <location>
        <begin position="275"/>
        <end position="293"/>
    </location>
</feature>
<evidence type="ECO:0000256" key="6">
    <source>
        <dbReference type="SAM" id="Phobius"/>
    </source>
</evidence>
<keyword evidence="7" id="KW-0762">Sugar transport</keyword>
<protein>
    <submittedName>
        <fullName evidence="7">Simple sugar transport system permease protein</fullName>
    </submittedName>
</protein>
<sequence>MSDFNLISLLTATLRIATPLIFAALGGVFSERSGVVNIGLEGMMTIGAFFAVYGSFITGNPVVGIVFAMVAGGLLALVHAALSINLKSDQVISGTAINLFATALASFLIFILFNGKGGQTDIVKELPYNLPEGILNIPFIGEFLGGLNWFVILAIILVFVSHYVIYKTPMGLRIRAVGEHPKAADTLGINVYKVRYLCVVLSGVLAGLGGAALSLGITPLYREGMVAGRGFIALAAMIFGNWKPFGALGACLLFALGESFQIIAQGFSWSVPTEFYSMIPYILTMLALAGFVGKTNAPAASGSPYEKGSR</sequence>
<keyword evidence="4 6" id="KW-1133">Transmembrane helix</keyword>
<keyword evidence="8" id="KW-1185">Reference proteome</keyword>
<keyword evidence="7" id="KW-0813">Transport</keyword>
<dbReference type="CDD" id="cd06580">
    <property type="entry name" value="TM_PBP1_transp_TpRbsC_like"/>
    <property type="match status" value="1"/>
</dbReference>
<dbReference type="Pfam" id="PF02653">
    <property type="entry name" value="BPD_transp_2"/>
    <property type="match status" value="1"/>
</dbReference>